<reference evidence="2 3" key="1">
    <citation type="submission" date="2023-08" db="EMBL/GenBank/DDBJ databases">
        <title>Black Yeasts Isolated from many extreme environments.</title>
        <authorList>
            <person name="Coleine C."/>
            <person name="Stajich J.E."/>
            <person name="Selbmann L."/>
        </authorList>
    </citation>
    <scope>NUCLEOTIDE SEQUENCE [LARGE SCALE GENOMIC DNA]</scope>
    <source>
        <strain evidence="2 3">CCFEE 5935</strain>
    </source>
</reference>
<evidence type="ECO:0000313" key="2">
    <source>
        <dbReference type="EMBL" id="KAK5175191.1"/>
    </source>
</evidence>
<dbReference type="EMBL" id="JAVRRT010000001">
    <property type="protein sequence ID" value="KAK5175191.1"/>
    <property type="molecule type" value="Genomic_DNA"/>
</dbReference>
<accession>A0AAV9PN97</accession>
<feature type="compositionally biased region" description="Basic and acidic residues" evidence="1">
    <location>
        <begin position="90"/>
        <end position="129"/>
    </location>
</feature>
<comment type="caution">
    <text evidence="2">The sequence shown here is derived from an EMBL/GenBank/DDBJ whole genome shotgun (WGS) entry which is preliminary data.</text>
</comment>
<organism evidence="2 3">
    <name type="scientific">Saxophila tyrrhenica</name>
    <dbReference type="NCBI Taxonomy" id="1690608"/>
    <lineage>
        <taxon>Eukaryota</taxon>
        <taxon>Fungi</taxon>
        <taxon>Dikarya</taxon>
        <taxon>Ascomycota</taxon>
        <taxon>Pezizomycotina</taxon>
        <taxon>Dothideomycetes</taxon>
        <taxon>Dothideomycetidae</taxon>
        <taxon>Mycosphaerellales</taxon>
        <taxon>Extremaceae</taxon>
        <taxon>Saxophila</taxon>
    </lineage>
</organism>
<feature type="compositionally biased region" description="Basic and acidic residues" evidence="1">
    <location>
        <begin position="7"/>
        <end position="24"/>
    </location>
</feature>
<dbReference type="Proteomes" id="UP001337655">
    <property type="component" value="Unassembled WGS sequence"/>
</dbReference>
<name>A0AAV9PN97_9PEZI</name>
<feature type="region of interest" description="Disordered" evidence="1">
    <location>
        <begin position="1"/>
        <end position="129"/>
    </location>
</feature>
<dbReference type="GeneID" id="89921679"/>
<keyword evidence="3" id="KW-1185">Reference proteome</keyword>
<dbReference type="RefSeq" id="XP_064663829.1">
    <property type="nucleotide sequence ID" value="XM_064797595.1"/>
</dbReference>
<evidence type="ECO:0000313" key="3">
    <source>
        <dbReference type="Proteomes" id="UP001337655"/>
    </source>
</evidence>
<sequence length="129" mass="13855">MSSGLMDTEKGVTHNTDPRYEGKNTELTPHSKSTGQLGQASDKTTLDPSKTAEGAQQQAERGEKTAENIRYGQTISEGGMGGQTSVQQGEAEKEGYGRLGDKAEEGDAKQERREQGYGGEKDMDREIGA</sequence>
<feature type="compositionally biased region" description="Polar residues" evidence="1">
    <location>
        <begin position="25"/>
        <end position="59"/>
    </location>
</feature>
<dbReference type="AlphaFoldDB" id="A0AAV9PN97"/>
<protein>
    <submittedName>
        <fullName evidence="2">Uncharacterized protein</fullName>
    </submittedName>
</protein>
<proteinExistence type="predicted"/>
<gene>
    <name evidence="2" type="ORF">LTR77_000328</name>
</gene>
<evidence type="ECO:0000256" key="1">
    <source>
        <dbReference type="SAM" id="MobiDB-lite"/>
    </source>
</evidence>